<evidence type="ECO:0000313" key="3">
    <source>
        <dbReference type="Proteomes" id="UP000540568"/>
    </source>
</evidence>
<keyword evidence="1" id="KW-0812">Transmembrane</keyword>
<sequence>MVSKPDGSHGWFRRFYDETYNLRTISTRRLWFNAFLFPCCIVLGILLIADVHGDRQVLESRGVVVDAVVVERGDNLKLEIPTGDRGPATYVPRPDDALAVGDVVTVRYDPLDPTNFAPTMESGLGGAMASFGAVLIILAALWSFQVVELIGRLAGRRRRQPRNVGFNFTPHFTD</sequence>
<gene>
    <name evidence="2" type="ORF">FHX71_001929</name>
</gene>
<keyword evidence="1" id="KW-0472">Membrane</keyword>
<dbReference type="AlphaFoldDB" id="A0A7W3PDW8"/>
<keyword evidence="1" id="KW-1133">Transmembrane helix</keyword>
<evidence type="ECO:0000256" key="1">
    <source>
        <dbReference type="SAM" id="Phobius"/>
    </source>
</evidence>
<dbReference type="RefSeq" id="WP_182615721.1">
    <property type="nucleotide sequence ID" value="NZ_BAAATF010000006.1"/>
</dbReference>
<proteinExistence type="predicted"/>
<organism evidence="2 3">
    <name type="scientific">Promicromonospora sukumoe</name>
    <dbReference type="NCBI Taxonomy" id="88382"/>
    <lineage>
        <taxon>Bacteria</taxon>
        <taxon>Bacillati</taxon>
        <taxon>Actinomycetota</taxon>
        <taxon>Actinomycetes</taxon>
        <taxon>Micrococcales</taxon>
        <taxon>Promicromonosporaceae</taxon>
        <taxon>Promicromonospora</taxon>
    </lineage>
</organism>
<evidence type="ECO:0000313" key="2">
    <source>
        <dbReference type="EMBL" id="MBA8807987.1"/>
    </source>
</evidence>
<feature type="transmembrane region" description="Helical" evidence="1">
    <location>
        <begin position="30"/>
        <end position="49"/>
    </location>
</feature>
<evidence type="ECO:0008006" key="4">
    <source>
        <dbReference type="Google" id="ProtNLM"/>
    </source>
</evidence>
<accession>A0A7W3PDW8</accession>
<dbReference type="Proteomes" id="UP000540568">
    <property type="component" value="Unassembled WGS sequence"/>
</dbReference>
<dbReference type="EMBL" id="JACGWV010000001">
    <property type="protein sequence ID" value="MBA8807987.1"/>
    <property type="molecule type" value="Genomic_DNA"/>
</dbReference>
<feature type="transmembrane region" description="Helical" evidence="1">
    <location>
        <begin position="128"/>
        <end position="150"/>
    </location>
</feature>
<comment type="caution">
    <text evidence="2">The sequence shown here is derived from an EMBL/GenBank/DDBJ whole genome shotgun (WGS) entry which is preliminary data.</text>
</comment>
<name>A0A7W3PDW8_9MICO</name>
<protein>
    <recommendedName>
        <fullName evidence="4">DUF3592 domain-containing protein</fullName>
    </recommendedName>
</protein>
<keyword evidence="3" id="KW-1185">Reference proteome</keyword>
<reference evidence="2 3" key="1">
    <citation type="submission" date="2020-07" db="EMBL/GenBank/DDBJ databases">
        <title>Sequencing the genomes of 1000 actinobacteria strains.</title>
        <authorList>
            <person name="Klenk H.-P."/>
        </authorList>
    </citation>
    <scope>NUCLEOTIDE SEQUENCE [LARGE SCALE GENOMIC DNA]</scope>
    <source>
        <strain evidence="2 3">DSM 44121</strain>
    </source>
</reference>